<keyword evidence="1" id="KW-1133">Transmembrane helix</keyword>
<keyword evidence="3" id="KW-1185">Reference proteome</keyword>
<sequence>MRKLEYKNPINWAIAIIFPIPLLIFSIVVITLLLSIIIDKDIFSKTNYFEFLVVFLAFVVFILWMWLWNTFGKTILIFNSEEVEVKKKFNIFYKKKKYQKKSINKILIRDRNIEKKQYYIRINGLFSDENQCIALKMNDGKIIKIIDWLNNSTAENFKKELQKYLEE</sequence>
<keyword evidence="1" id="KW-0472">Membrane</keyword>
<dbReference type="Proteomes" id="UP000236738">
    <property type="component" value="Unassembled WGS sequence"/>
</dbReference>
<dbReference type="OrthoDB" id="1361463at2"/>
<reference evidence="3" key="1">
    <citation type="submission" date="2016-10" db="EMBL/GenBank/DDBJ databases">
        <authorList>
            <person name="Varghese N."/>
            <person name="Submissions S."/>
        </authorList>
    </citation>
    <scope>NUCLEOTIDE SEQUENCE [LARGE SCALE GENOMIC DNA]</scope>
    <source>
        <strain evidence="3">DSM 21580</strain>
    </source>
</reference>
<gene>
    <name evidence="2" type="ORF">SAMN05421847_2650</name>
</gene>
<evidence type="ECO:0000313" key="3">
    <source>
        <dbReference type="Proteomes" id="UP000236738"/>
    </source>
</evidence>
<feature type="transmembrane region" description="Helical" evidence="1">
    <location>
        <begin position="12"/>
        <end position="36"/>
    </location>
</feature>
<dbReference type="EMBL" id="FNUS01000007">
    <property type="protein sequence ID" value="SEG54619.1"/>
    <property type="molecule type" value="Genomic_DNA"/>
</dbReference>
<protein>
    <recommendedName>
        <fullName evidence="4">Photosystem I assembly protein Ycf4</fullName>
    </recommendedName>
</protein>
<proteinExistence type="predicted"/>
<evidence type="ECO:0000313" key="2">
    <source>
        <dbReference type="EMBL" id="SEG54619.1"/>
    </source>
</evidence>
<evidence type="ECO:0008006" key="4">
    <source>
        <dbReference type="Google" id="ProtNLM"/>
    </source>
</evidence>
<feature type="transmembrane region" description="Helical" evidence="1">
    <location>
        <begin position="48"/>
        <end position="68"/>
    </location>
</feature>
<dbReference type="RefSeq" id="WP_103914500.1">
    <property type="nucleotide sequence ID" value="NZ_FNUS01000007.1"/>
</dbReference>
<evidence type="ECO:0000256" key="1">
    <source>
        <dbReference type="SAM" id="Phobius"/>
    </source>
</evidence>
<dbReference type="AlphaFoldDB" id="A0A1H6B1D7"/>
<name>A0A1H6B1D7_9FLAO</name>
<keyword evidence="1" id="KW-0812">Transmembrane</keyword>
<accession>A0A1H6B1D7</accession>
<organism evidence="2 3">
    <name type="scientific">Halpernia humi</name>
    <dbReference type="NCBI Taxonomy" id="493375"/>
    <lineage>
        <taxon>Bacteria</taxon>
        <taxon>Pseudomonadati</taxon>
        <taxon>Bacteroidota</taxon>
        <taxon>Flavobacteriia</taxon>
        <taxon>Flavobacteriales</taxon>
        <taxon>Weeksellaceae</taxon>
        <taxon>Chryseobacterium group</taxon>
        <taxon>Halpernia</taxon>
    </lineage>
</organism>